<keyword evidence="7 8" id="KW-0472">Membrane</keyword>
<evidence type="ECO:0000256" key="6">
    <source>
        <dbReference type="ARBA" id="ARBA00022989"/>
    </source>
</evidence>
<comment type="caution">
    <text evidence="10">The sequence shown here is derived from an EMBL/GenBank/DDBJ whole genome shotgun (WGS) entry which is preliminary data.</text>
</comment>
<feature type="transmembrane region" description="Helical" evidence="8">
    <location>
        <begin position="46"/>
        <end position="64"/>
    </location>
</feature>
<comment type="similarity">
    <text evidence="2">Belongs to the major facilitator superfamily. EmrB family.</text>
</comment>
<dbReference type="PRINTS" id="PR01036">
    <property type="entry name" value="TCRTETB"/>
</dbReference>
<dbReference type="Pfam" id="PF07690">
    <property type="entry name" value="MFS_1"/>
    <property type="match status" value="1"/>
</dbReference>
<evidence type="ECO:0000256" key="7">
    <source>
        <dbReference type="ARBA" id="ARBA00023136"/>
    </source>
</evidence>
<feature type="transmembrane region" description="Helical" evidence="8">
    <location>
        <begin position="198"/>
        <end position="216"/>
    </location>
</feature>
<dbReference type="InterPro" id="IPR020846">
    <property type="entry name" value="MFS_dom"/>
</dbReference>
<organism evidence="10 11">
    <name type="scientific">Pinibacter soli</name>
    <dbReference type="NCBI Taxonomy" id="3044211"/>
    <lineage>
        <taxon>Bacteria</taxon>
        <taxon>Pseudomonadati</taxon>
        <taxon>Bacteroidota</taxon>
        <taxon>Chitinophagia</taxon>
        <taxon>Chitinophagales</taxon>
        <taxon>Chitinophagaceae</taxon>
        <taxon>Pinibacter</taxon>
    </lineage>
</organism>
<dbReference type="SUPFAM" id="SSF103473">
    <property type="entry name" value="MFS general substrate transporter"/>
    <property type="match status" value="1"/>
</dbReference>
<comment type="subcellular location">
    <subcellularLocation>
        <location evidence="1">Cell membrane</location>
        <topology evidence="1">Multi-pass membrane protein</topology>
    </subcellularLocation>
</comment>
<evidence type="ECO:0000256" key="1">
    <source>
        <dbReference type="ARBA" id="ARBA00004651"/>
    </source>
</evidence>
<dbReference type="EMBL" id="JASBRG010000007">
    <property type="protein sequence ID" value="MDI3321525.1"/>
    <property type="molecule type" value="Genomic_DNA"/>
</dbReference>
<feature type="transmembrane region" description="Helical" evidence="8">
    <location>
        <begin position="71"/>
        <end position="92"/>
    </location>
</feature>
<feature type="transmembrane region" description="Helical" evidence="8">
    <location>
        <begin position="398"/>
        <end position="419"/>
    </location>
</feature>
<keyword evidence="11" id="KW-1185">Reference proteome</keyword>
<evidence type="ECO:0000256" key="2">
    <source>
        <dbReference type="ARBA" id="ARBA00008537"/>
    </source>
</evidence>
<feature type="transmembrane region" description="Helical" evidence="8">
    <location>
        <begin position="131"/>
        <end position="150"/>
    </location>
</feature>
<evidence type="ECO:0000256" key="4">
    <source>
        <dbReference type="ARBA" id="ARBA00022475"/>
    </source>
</evidence>
<sequence length="471" mass="51014">MKNKTLILITLMCGTFMAAIDASIVNVSLPVMRTEFDVRVDEIEWVITSYMVAFSLFIPLINWVKNRIGYYNLYLLSVAIFTLGSLLCSLAVDLPMLVIARVIQAIGGGAISPTSLAIVSETFPKEERGSAIGWWGLGNVMGPALGPTLGGVLTQYLGWPSIFYVNIPVGIVTILLTMKHLNFLKKQPRYKYGFDIKGFAFFGLFIIAIQYAIAGIAKYNPLSWHVLVGFGVSILSLALFIRSARRPAPLLDLSVFRSGVFLNSIVIVAIRSIALYGGLFFLPFLLQGLLGFSEFQSAMLMLPNALVMIIVRPVAGRYADKGAVRNISVAGIILVSISMLLFSRINVGSGIWLIIVAMVVRGVGMGILVAPVSTSLLNAVSEAQTATATSLNSLVQQVGGSIGIAISGVVHQYIYNYYLDKNDVIIIAEHFALQDGFVIAAIIIALALIPAFKLPAKTYVRPKVEAEVALK</sequence>
<dbReference type="Gene3D" id="1.20.1720.10">
    <property type="entry name" value="Multidrug resistance protein D"/>
    <property type="match status" value="1"/>
</dbReference>
<name>A0ABT6RGN0_9BACT</name>
<keyword evidence="6 8" id="KW-1133">Transmembrane helix</keyword>
<gene>
    <name evidence="10" type="ORF">QJ048_17145</name>
</gene>
<dbReference type="InterPro" id="IPR004638">
    <property type="entry name" value="EmrB-like"/>
</dbReference>
<dbReference type="InterPro" id="IPR036259">
    <property type="entry name" value="MFS_trans_sf"/>
</dbReference>
<feature type="transmembrane region" description="Helical" evidence="8">
    <location>
        <begin position="98"/>
        <end position="119"/>
    </location>
</feature>
<evidence type="ECO:0000256" key="3">
    <source>
        <dbReference type="ARBA" id="ARBA00022448"/>
    </source>
</evidence>
<dbReference type="Gene3D" id="1.20.1250.20">
    <property type="entry name" value="MFS general substrate transporter like domains"/>
    <property type="match status" value="1"/>
</dbReference>
<dbReference type="RefSeq" id="WP_282335634.1">
    <property type="nucleotide sequence ID" value="NZ_JASBRG010000007.1"/>
</dbReference>
<protein>
    <submittedName>
        <fullName evidence="10">MDR family MFS transporter</fullName>
    </submittedName>
</protein>
<proteinExistence type="inferred from homology"/>
<keyword evidence="4" id="KW-1003">Cell membrane</keyword>
<dbReference type="PROSITE" id="PS50850">
    <property type="entry name" value="MFS"/>
    <property type="match status" value="1"/>
</dbReference>
<feature type="domain" description="Major facilitator superfamily (MFS) profile" evidence="9">
    <location>
        <begin position="7"/>
        <end position="459"/>
    </location>
</feature>
<keyword evidence="5 8" id="KW-0812">Transmembrane</keyword>
<feature type="transmembrane region" description="Helical" evidence="8">
    <location>
        <begin position="222"/>
        <end position="241"/>
    </location>
</feature>
<dbReference type="PANTHER" id="PTHR42718">
    <property type="entry name" value="MAJOR FACILITATOR SUPERFAMILY MULTIDRUG TRANSPORTER MFSC"/>
    <property type="match status" value="1"/>
</dbReference>
<dbReference type="Proteomes" id="UP001226434">
    <property type="component" value="Unassembled WGS sequence"/>
</dbReference>
<dbReference type="PANTHER" id="PTHR42718:SF9">
    <property type="entry name" value="MAJOR FACILITATOR SUPERFAMILY MULTIDRUG TRANSPORTER MFSC"/>
    <property type="match status" value="1"/>
</dbReference>
<dbReference type="CDD" id="cd17503">
    <property type="entry name" value="MFS_LmrB_MDR_like"/>
    <property type="match status" value="1"/>
</dbReference>
<evidence type="ECO:0000259" key="9">
    <source>
        <dbReference type="PROSITE" id="PS50850"/>
    </source>
</evidence>
<feature type="transmembrane region" description="Helical" evidence="8">
    <location>
        <begin position="261"/>
        <end position="286"/>
    </location>
</feature>
<evidence type="ECO:0000313" key="11">
    <source>
        <dbReference type="Proteomes" id="UP001226434"/>
    </source>
</evidence>
<evidence type="ECO:0000256" key="5">
    <source>
        <dbReference type="ARBA" id="ARBA00022692"/>
    </source>
</evidence>
<feature type="transmembrane region" description="Helical" evidence="8">
    <location>
        <begin position="351"/>
        <end position="377"/>
    </location>
</feature>
<accession>A0ABT6RGN0</accession>
<feature type="transmembrane region" description="Helical" evidence="8">
    <location>
        <begin position="431"/>
        <end position="452"/>
    </location>
</feature>
<dbReference type="NCBIfam" id="TIGR00711">
    <property type="entry name" value="efflux_EmrB"/>
    <property type="match status" value="1"/>
</dbReference>
<reference evidence="10 11" key="1">
    <citation type="submission" date="2023-05" db="EMBL/GenBank/DDBJ databases">
        <title>Genome sequence of Pinibacter sp. MAH-24.</title>
        <authorList>
            <person name="Huq M.A."/>
        </authorList>
    </citation>
    <scope>NUCLEOTIDE SEQUENCE [LARGE SCALE GENOMIC DNA]</scope>
    <source>
        <strain evidence="10 11">MAH-24</strain>
    </source>
</reference>
<keyword evidence="3" id="KW-0813">Transport</keyword>
<feature type="transmembrane region" description="Helical" evidence="8">
    <location>
        <begin position="298"/>
        <end position="315"/>
    </location>
</feature>
<dbReference type="InterPro" id="IPR011701">
    <property type="entry name" value="MFS"/>
</dbReference>
<evidence type="ECO:0000313" key="10">
    <source>
        <dbReference type="EMBL" id="MDI3321525.1"/>
    </source>
</evidence>
<evidence type="ECO:0000256" key="8">
    <source>
        <dbReference type="SAM" id="Phobius"/>
    </source>
</evidence>
<feature type="transmembrane region" description="Helical" evidence="8">
    <location>
        <begin position="327"/>
        <end position="345"/>
    </location>
</feature>
<feature type="transmembrane region" description="Helical" evidence="8">
    <location>
        <begin position="156"/>
        <end position="177"/>
    </location>
</feature>